<dbReference type="Proteomes" id="UP000809587">
    <property type="component" value="Unassembled WGS sequence"/>
</dbReference>
<dbReference type="InterPro" id="IPR036890">
    <property type="entry name" value="HATPase_C_sf"/>
</dbReference>
<evidence type="ECO:0000313" key="5">
    <source>
        <dbReference type="Proteomes" id="UP000809587"/>
    </source>
</evidence>
<dbReference type="GO" id="GO:0005524">
    <property type="term" value="F:ATP binding"/>
    <property type="evidence" value="ECO:0007669"/>
    <property type="project" value="UniProtKB-KW"/>
</dbReference>
<protein>
    <submittedName>
        <fullName evidence="4">ATP-binding protein</fullName>
    </submittedName>
</protein>
<comment type="caution">
    <text evidence="4">The sequence shown here is derived from an EMBL/GenBank/DDBJ whole genome shotgun (WGS) entry which is preliminary data.</text>
</comment>
<dbReference type="Pfam" id="PF13581">
    <property type="entry name" value="HATPase_c_2"/>
    <property type="match status" value="1"/>
</dbReference>
<dbReference type="InterPro" id="IPR003594">
    <property type="entry name" value="HATPase_dom"/>
</dbReference>
<keyword evidence="4" id="KW-0547">Nucleotide-binding</keyword>
<dbReference type="InterPro" id="IPR050267">
    <property type="entry name" value="Anti-sigma-factor_SerPK"/>
</dbReference>
<sequence>MISGRWTRVAGGRDVGADRPDPAAGPAPHVDPAASAGITADGAPSAFRTTLAADPAQLSPAREALRAWLTGAGVDEADVEVVLIAVGEACANAIEHGCRFAPGTSVTVSARLRAGRLEVEIHDAGGWRAGPSQGRDRGRGRLIMTRLMDEAQLDGGPDGTTVRLVKHLSGRQ</sequence>
<evidence type="ECO:0000256" key="1">
    <source>
        <dbReference type="ARBA" id="ARBA00022527"/>
    </source>
</evidence>
<organism evidence="4 5">
    <name type="scientific">Micromonospora humidisoli</name>
    <dbReference type="NCBI Taxonomy" id="2807622"/>
    <lineage>
        <taxon>Bacteria</taxon>
        <taxon>Bacillati</taxon>
        <taxon>Actinomycetota</taxon>
        <taxon>Actinomycetes</taxon>
        <taxon>Micromonosporales</taxon>
        <taxon>Micromonosporaceae</taxon>
        <taxon>Micromonospora</taxon>
    </lineage>
</organism>
<proteinExistence type="predicted"/>
<keyword evidence="1" id="KW-0808">Transferase</keyword>
<feature type="domain" description="Histidine kinase/HSP90-like ATPase" evidence="3">
    <location>
        <begin position="52"/>
        <end position="166"/>
    </location>
</feature>
<dbReference type="EMBL" id="JAFEUO010000006">
    <property type="protein sequence ID" value="MBM7085340.1"/>
    <property type="molecule type" value="Genomic_DNA"/>
</dbReference>
<dbReference type="PANTHER" id="PTHR35526:SF3">
    <property type="entry name" value="ANTI-SIGMA-F FACTOR RSBW"/>
    <property type="match status" value="1"/>
</dbReference>
<dbReference type="PANTHER" id="PTHR35526">
    <property type="entry name" value="ANTI-SIGMA-F FACTOR RSBW-RELATED"/>
    <property type="match status" value="1"/>
</dbReference>
<keyword evidence="1" id="KW-0723">Serine/threonine-protein kinase</keyword>
<keyword evidence="5" id="KW-1185">Reference proteome</keyword>
<keyword evidence="1" id="KW-0418">Kinase</keyword>
<accession>A0ABS2JFP6</accession>
<evidence type="ECO:0000256" key="2">
    <source>
        <dbReference type="SAM" id="MobiDB-lite"/>
    </source>
</evidence>
<reference evidence="4 5" key="1">
    <citation type="submission" date="2021-02" db="EMBL/GenBank/DDBJ databases">
        <authorList>
            <person name="Lee D.-H."/>
        </authorList>
    </citation>
    <scope>NUCLEOTIDE SEQUENCE [LARGE SCALE GENOMIC DNA]</scope>
    <source>
        <strain evidence="4 5">MMS20-R2-29</strain>
    </source>
</reference>
<gene>
    <name evidence="4" type="ORF">JQN84_22715</name>
</gene>
<evidence type="ECO:0000259" key="3">
    <source>
        <dbReference type="Pfam" id="PF13581"/>
    </source>
</evidence>
<keyword evidence="4" id="KW-0067">ATP-binding</keyword>
<evidence type="ECO:0000313" key="4">
    <source>
        <dbReference type="EMBL" id="MBM7085340.1"/>
    </source>
</evidence>
<dbReference type="SUPFAM" id="SSF55874">
    <property type="entry name" value="ATPase domain of HSP90 chaperone/DNA topoisomerase II/histidine kinase"/>
    <property type="match status" value="1"/>
</dbReference>
<dbReference type="Gene3D" id="3.30.565.10">
    <property type="entry name" value="Histidine kinase-like ATPase, C-terminal domain"/>
    <property type="match status" value="1"/>
</dbReference>
<feature type="region of interest" description="Disordered" evidence="2">
    <location>
        <begin position="1"/>
        <end position="38"/>
    </location>
</feature>
<name>A0ABS2JFP6_9ACTN</name>
<dbReference type="CDD" id="cd16936">
    <property type="entry name" value="HATPase_RsbW-like"/>
    <property type="match status" value="1"/>
</dbReference>